<evidence type="ECO:0000313" key="1">
    <source>
        <dbReference type="EMBL" id="ABB14019.1"/>
    </source>
</evidence>
<protein>
    <submittedName>
        <fullName evidence="1">Conserved domain protein</fullName>
    </submittedName>
</protein>
<dbReference type="KEGG" id="chy:CHY_0891"/>
<keyword evidence="2" id="KW-1185">Reference proteome</keyword>
<dbReference type="Gene3D" id="3.40.630.30">
    <property type="match status" value="1"/>
</dbReference>
<reference evidence="1 2" key="1">
    <citation type="journal article" date="2005" name="PLoS Genet.">
        <title>Life in hot carbon monoxide: the complete genome sequence of Carboxydothermus hydrogenoformans Z-2901.</title>
        <authorList>
            <person name="Wu M."/>
            <person name="Ren Q."/>
            <person name="Durkin A.S."/>
            <person name="Daugherty S.C."/>
            <person name="Brinkac L.M."/>
            <person name="Dodson R.J."/>
            <person name="Madupu R."/>
            <person name="Sullivan S.A."/>
            <person name="Kolonay J.F."/>
            <person name="Haft D.H."/>
            <person name="Nelson W.C."/>
            <person name="Tallon L.J."/>
            <person name="Jones K.M."/>
            <person name="Ulrich L.E."/>
            <person name="Gonzalez J.M."/>
            <person name="Zhulin I.B."/>
            <person name="Robb F.T."/>
            <person name="Eisen J.A."/>
        </authorList>
    </citation>
    <scope>NUCLEOTIDE SEQUENCE [LARGE SCALE GENOMIC DNA]</scope>
    <source>
        <strain evidence="2">ATCC BAA-161 / DSM 6008 / Z-2901</strain>
    </source>
</reference>
<dbReference type="AlphaFoldDB" id="Q3ADP3"/>
<sequence>MNNSKKRFPNQTVALEVRSFNRRAINCYKKVGFSIKREYLKNISNEDVKFYHMELEE</sequence>
<name>Q3ADP3_CARHZ</name>
<dbReference type="InParanoid" id="Q3ADP3"/>
<dbReference type="STRING" id="246194.CHY_0891"/>
<dbReference type="SUPFAM" id="SSF55729">
    <property type="entry name" value="Acyl-CoA N-acyltransferases (Nat)"/>
    <property type="match status" value="1"/>
</dbReference>
<dbReference type="eggNOG" id="COG0456">
    <property type="taxonomic scope" value="Bacteria"/>
</dbReference>
<gene>
    <name evidence="1" type="ordered locus">CHY_0891</name>
</gene>
<proteinExistence type="predicted"/>
<dbReference type="InterPro" id="IPR016181">
    <property type="entry name" value="Acyl_CoA_acyltransferase"/>
</dbReference>
<dbReference type="HOGENOM" id="CLU_2988159_0_0_9"/>
<evidence type="ECO:0000313" key="2">
    <source>
        <dbReference type="Proteomes" id="UP000002706"/>
    </source>
</evidence>
<accession>Q3ADP3</accession>
<dbReference type="EMBL" id="CP000141">
    <property type="protein sequence ID" value="ABB14019.1"/>
    <property type="molecule type" value="Genomic_DNA"/>
</dbReference>
<dbReference type="Proteomes" id="UP000002706">
    <property type="component" value="Chromosome"/>
</dbReference>
<organism evidence="1 2">
    <name type="scientific">Carboxydothermus hydrogenoformans (strain ATCC BAA-161 / DSM 6008 / Z-2901)</name>
    <dbReference type="NCBI Taxonomy" id="246194"/>
    <lineage>
        <taxon>Bacteria</taxon>
        <taxon>Bacillati</taxon>
        <taxon>Bacillota</taxon>
        <taxon>Clostridia</taxon>
        <taxon>Thermoanaerobacterales</taxon>
        <taxon>Thermoanaerobacteraceae</taxon>
        <taxon>Carboxydothermus</taxon>
    </lineage>
</organism>
<dbReference type="RefSeq" id="WP_011343817.1">
    <property type="nucleotide sequence ID" value="NC_007503.1"/>
</dbReference>